<dbReference type="GO" id="GO:0016020">
    <property type="term" value="C:membrane"/>
    <property type="evidence" value="ECO:0007669"/>
    <property type="project" value="UniProtKB-SubCell"/>
</dbReference>
<reference evidence="4" key="1">
    <citation type="submission" date="2022-11" db="EMBL/GenBank/DDBJ databases">
        <authorList>
            <person name="Petersen C."/>
        </authorList>
    </citation>
    <scope>NUCLEOTIDE SEQUENCE</scope>
    <source>
        <strain evidence="4">IBT 30761</strain>
    </source>
</reference>
<accession>A0A9W9EX70</accession>
<name>A0A9W9EX70_9EURO</name>
<keyword evidence="3" id="KW-0812">Transmembrane</keyword>
<dbReference type="GO" id="GO:0000030">
    <property type="term" value="F:mannosyltransferase activity"/>
    <property type="evidence" value="ECO:0007669"/>
    <property type="project" value="InterPro"/>
</dbReference>
<comment type="caution">
    <text evidence="4">The sequence shown here is derived from an EMBL/GenBank/DDBJ whole genome shotgun (WGS) entry which is preliminary data.</text>
</comment>
<dbReference type="InterPro" id="IPR021988">
    <property type="entry name" value="BMT1"/>
</dbReference>
<reference evidence="4" key="2">
    <citation type="journal article" date="2023" name="IMA Fungus">
        <title>Comparative genomic study of the Penicillium genus elucidates a diverse pangenome and 15 lateral gene transfer events.</title>
        <authorList>
            <person name="Petersen C."/>
            <person name="Sorensen T."/>
            <person name="Nielsen M.R."/>
            <person name="Sondergaard T.E."/>
            <person name="Sorensen J.L."/>
            <person name="Fitzpatrick D.A."/>
            <person name="Frisvad J.C."/>
            <person name="Nielsen K.L."/>
        </authorList>
    </citation>
    <scope>NUCLEOTIDE SEQUENCE</scope>
    <source>
        <strain evidence="4">IBT 30761</strain>
    </source>
</reference>
<sequence>MERSHDDAQIDRALQNQSLSFEDLIEENWAELPGSGVWLPEYQVYFVVTRAIYSSGSLAESPISFLRGRIFDALWNHLDNYTLDWDEDPIIFPRTFDIPLVRDENGTFVGPEDPRVILEADVPGAEPVIVFNMLSEEVDGKRAMWTHRPFTNITKALTIRGEVVKREERNWAPFFHSEPSVPRQPSHHLNFVYSMQPLCILRCHLRHGRCDWTYKQDLSEKQSEVLVRMRGSTNFIQVHESDPDISLWVGFPRTQIDGGCGSGNPIYRPELVVLANSGREFHMVYASEAIDFGTAVLDEAAREAPCTDGRLLMPNGILRWDQDRRDLLQLALNVGDRSTRVLPLRGVSQLVRSLPYLMDWRREASPDGQPWGQRWSAVGADVVGCAIGI</sequence>
<organism evidence="4 5">
    <name type="scientific">Penicillium argentinense</name>
    <dbReference type="NCBI Taxonomy" id="1131581"/>
    <lineage>
        <taxon>Eukaryota</taxon>
        <taxon>Fungi</taxon>
        <taxon>Dikarya</taxon>
        <taxon>Ascomycota</taxon>
        <taxon>Pezizomycotina</taxon>
        <taxon>Eurotiomycetes</taxon>
        <taxon>Eurotiomycetidae</taxon>
        <taxon>Eurotiales</taxon>
        <taxon>Aspergillaceae</taxon>
        <taxon>Penicillium</taxon>
    </lineage>
</organism>
<dbReference type="EMBL" id="JAPQKI010000009">
    <property type="protein sequence ID" value="KAJ5089516.1"/>
    <property type="molecule type" value="Genomic_DNA"/>
</dbReference>
<gene>
    <name evidence="4" type="ORF">N7532_008200</name>
</gene>
<keyword evidence="3" id="KW-0735">Signal-anchor</keyword>
<evidence type="ECO:0000256" key="3">
    <source>
        <dbReference type="ARBA" id="ARBA00022968"/>
    </source>
</evidence>
<evidence type="ECO:0000313" key="5">
    <source>
        <dbReference type="Proteomes" id="UP001149074"/>
    </source>
</evidence>
<protein>
    <submittedName>
        <fullName evidence="4">Uncharacterized protein</fullName>
    </submittedName>
</protein>
<proteinExistence type="inferred from homology"/>
<evidence type="ECO:0000313" key="4">
    <source>
        <dbReference type="EMBL" id="KAJ5089516.1"/>
    </source>
</evidence>
<dbReference type="RefSeq" id="XP_056471498.1">
    <property type="nucleotide sequence ID" value="XM_056620692.1"/>
</dbReference>
<comment type="subcellular location">
    <subcellularLocation>
        <location evidence="1">Membrane</location>
        <topology evidence="1">Single-pass type II membrane protein</topology>
    </subcellularLocation>
</comment>
<comment type="similarity">
    <text evidence="2">Belongs to the BMT family.</text>
</comment>
<evidence type="ECO:0000256" key="1">
    <source>
        <dbReference type="ARBA" id="ARBA00004606"/>
    </source>
</evidence>
<keyword evidence="5" id="KW-1185">Reference proteome</keyword>
<dbReference type="OrthoDB" id="3631276at2759"/>
<evidence type="ECO:0000256" key="2">
    <source>
        <dbReference type="ARBA" id="ARBA00009486"/>
    </source>
</evidence>
<dbReference type="GeneID" id="81359671"/>
<dbReference type="Pfam" id="PF12141">
    <property type="entry name" value="BMT"/>
    <property type="match status" value="2"/>
</dbReference>
<dbReference type="AlphaFoldDB" id="A0A9W9EX70"/>
<dbReference type="Proteomes" id="UP001149074">
    <property type="component" value="Unassembled WGS sequence"/>
</dbReference>